<dbReference type="GO" id="GO:0005886">
    <property type="term" value="C:plasma membrane"/>
    <property type="evidence" value="ECO:0007669"/>
    <property type="project" value="TreeGrafter"/>
</dbReference>
<evidence type="ECO:0000256" key="6">
    <source>
        <dbReference type="ARBA" id="ARBA00022692"/>
    </source>
</evidence>
<keyword evidence="5" id="KW-0808">Transferase</keyword>
<dbReference type="InterPro" id="IPR005467">
    <property type="entry name" value="His_kinase_dom"/>
</dbReference>
<dbReference type="PRINTS" id="PR00344">
    <property type="entry name" value="BCTRLSENSOR"/>
</dbReference>
<keyword evidence="9" id="KW-0902">Two-component regulatory system</keyword>
<keyword evidence="7 14" id="KW-0418">Kinase</keyword>
<feature type="domain" description="Histidine kinase" evidence="12">
    <location>
        <begin position="247"/>
        <end position="451"/>
    </location>
</feature>
<reference evidence="14 15" key="1">
    <citation type="submission" date="2018-08" db="EMBL/GenBank/DDBJ databases">
        <title>Erythrobacter zhengii sp.nov., a bacterium isolated from deep-sea sediment.</title>
        <authorList>
            <person name="Fang C."/>
            <person name="Wu Y.-H."/>
            <person name="Sun C."/>
            <person name="Wang H."/>
            <person name="Cheng H."/>
            <person name="Meng F.-X."/>
            <person name="Wang C.-S."/>
            <person name="Xu X.-W."/>
        </authorList>
    </citation>
    <scope>NUCLEOTIDE SEQUENCE [LARGE SCALE GENOMIC DNA]</scope>
    <source>
        <strain evidence="14 15">CCTCC AB 2015396</strain>
    </source>
</reference>
<evidence type="ECO:0000256" key="4">
    <source>
        <dbReference type="ARBA" id="ARBA00022553"/>
    </source>
</evidence>
<dbReference type="OrthoDB" id="9809567at2"/>
<feature type="domain" description="HAMP" evidence="13">
    <location>
        <begin position="188"/>
        <end position="239"/>
    </location>
</feature>
<evidence type="ECO:0000259" key="12">
    <source>
        <dbReference type="PROSITE" id="PS50109"/>
    </source>
</evidence>
<organism evidence="14 15">
    <name type="scientific">Aurantiacibacter xanthus</name>
    <dbReference type="NCBI Taxonomy" id="1784712"/>
    <lineage>
        <taxon>Bacteria</taxon>
        <taxon>Pseudomonadati</taxon>
        <taxon>Pseudomonadota</taxon>
        <taxon>Alphaproteobacteria</taxon>
        <taxon>Sphingomonadales</taxon>
        <taxon>Erythrobacteraceae</taxon>
        <taxon>Aurantiacibacter</taxon>
    </lineage>
</organism>
<dbReference type="EMBL" id="QXFM01000061">
    <property type="protein sequence ID" value="RIV89547.1"/>
    <property type="molecule type" value="Genomic_DNA"/>
</dbReference>
<dbReference type="InterPro" id="IPR050428">
    <property type="entry name" value="TCS_sensor_his_kinase"/>
</dbReference>
<dbReference type="Pfam" id="PF02518">
    <property type="entry name" value="HATPase_c"/>
    <property type="match status" value="1"/>
</dbReference>
<evidence type="ECO:0000256" key="3">
    <source>
        <dbReference type="ARBA" id="ARBA00012438"/>
    </source>
</evidence>
<dbReference type="RefSeq" id="WP_119592232.1">
    <property type="nucleotide sequence ID" value="NZ_QXFM01000061.1"/>
</dbReference>
<evidence type="ECO:0000256" key="11">
    <source>
        <dbReference type="SAM" id="Phobius"/>
    </source>
</evidence>
<dbReference type="PROSITE" id="PS50109">
    <property type="entry name" value="HIS_KIN"/>
    <property type="match status" value="1"/>
</dbReference>
<comment type="subcellular location">
    <subcellularLocation>
        <location evidence="2">Membrane</location>
    </subcellularLocation>
</comment>
<dbReference type="PROSITE" id="PS50885">
    <property type="entry name" value="HAMP"/>
    <property type="match status" value="1"/>
</dbReference>
<dbReference type="InterPro" id="IPR003660">
    <property type="entry name" value="HAMP_dom"/>
</dbReference>
<comment type="caution">
    <text evidence="14">The sequence shown here is derived from an EMBL/GenBank/DDBJ whole genome shotgun (WGS) entry which is preliminary data.</text>
</comment>
<dbReference type="SUPFAM" id="SSF55874">
    <property type="entry name" value="ATPase domain of HSP90 chaperone/DNA topoisomerase II/histidine kinase"/>
    <property type="match status" value="1"/>
</dbReference>
<keyword evidence="4" id="KW-0597">Phosphoprotein</keyword>
<dbReference type="InterPro" id="IPR004358">
    <property type="entry name" value="Sig_transdc_His_kin-like_C"/>
</dbReference>
<dbReference type="SUPFAM" id="SSF47384">
    <property type="entry name" value="Homodimeric domain of signal transducing histidine kinase"/>
    <property type="match status" value="1"/>
</dbReference>
<evidence type="ECO:0000256" key="10">
    <source>
        <dbReference type="ARBA" id="ARBA00023136"/>
    </source>
</evidence>
<evidence type="ECO:0000256" key="5">
    <source>
        <dbReference type="ARBA" id="ARBA00022679"/>
    </source>
</evidence>
<dbReference type="GO" id="GO:0000155">
    <property type="term" value="F:phosphorelay sensor kinase activity"/>
    <property type="evidence" value="ECO:0007669"/>
    <property type="project" value="InterPro"/>
</dbReference>
<dbReference type="EC" id="2.7.13.3" evidence="3"/>
<dbReference type="PANTHER" id="PTHR45436:SF5">
    <property type="entry name" value="SENSOR HISTIDINE KINASE TRCS"/>
    <property type="match status" value="1"/>
</dbReference>
<protein>
    <recommendedName>
        <fullName evidence="3">histidine kinase</fullName>
        <ecNumber evidence="3">2.7.13.3</ecNumber>
    </recommendedName>
</protein>
<dbReference type="AlphaFoldDB" id="A0A3A1P7B5"/>
<dbReference type="InterPro" id="IPR036097">
    <property type="entry name" value="HisK_dim/P_sf"/>
</dbReference>
<evidence type="ECO:0000259" key="13">
    <source>
        <dbReference type="PROSITE" id="PS50885"/>
    </source>
</evidence>
<dbReference type="InterPro" id="IPR036890">
    <property type="entry name" value="HATPase_C_sf"/>
</dbReference>
<dbReference type="Proteomes" id="UP000265366">
    <property type="component" value="Unassembled WGS sequence"/>
</dbReference>
<name>A0A3A1P7B5_9SPHN</name>
<gene>
    <name evidence="14" type="ORF">D2V17_06190</name>
</gene>
<evidence type="ECO:0000256" key="1">
    <source>
        <dbReference type="ARBA" id="ARBA00000085"/>
    </source>
</evidence>
<dbReference type="SMART" id="SM00387">
    <property type="entry name" value="HATPase_c"/>
    <property type="match status" value="1"/>
</dbReference>
<sequence length="457" mass="49778">MSVAQTSTGSLRLRFLFAVMLWVSLGVAGIWFTANRVFEKHIEQMYHEELEVHVRELARLTVLDAKGHPQLMRPLSDPRYEEPLSGFYWQVSVPGQPTLRSESMTRGRLDEGVAHSPGIAHKVEAGPTGPAITYGLLERGPAGERIHIVIATDQRELDEDIASFTGELAVWLAVLATLLLATGVAIISFSLRPLSRLGEAIARLRSAQADRLEGRYPSEIAPLVTDLNEYIRQNSEIVARSRVQAGNLAHSLRTPLAVLTDEAERIMQDAQSAPSGRVLLDQVEKMRQQIDYQLARVRSAAGASGPGSRAMLPEVAIPVMNAMRRLHPEKQFHLATPETPTVVAADPVNLAELLSILLDNAGKWATQAVRLEVCRTDGDRVAISISDDGPGMTPEQIATACEIGTRFDRTKPGSGLGLAMARDICQDIGAELVLRSTPEGLVVRTELPASDAEAPRP</sequence>
<evidence type="ECO:0000313" key="14">
    <source>
        <dbReference type="EMBL" id="RIV89547.1"/>
    </source>
</evidence>
<evidence type="ECO:0000256" key="2">
    <source>
        <dbReference type="ARBA" id="ARBA00004370"/>
    </source>
</evidence>
<feature type="transmembrane region" description="Helical" evidence="11">
    <location>
        <begin position="168"/>
        <end position="191"/>
    </location>
</feature>
<evidence type="ECO:0000313" key="15">
    <source>
        <dbReference type="Proteomes" id="UP000265366"/>
    </source>
</evidence>
<evidence type="ECO:0000256" key="7">
    <source>
        <dbReference type="ARBA" id="ARBA00022777"/>
    </source>
</evidence>
<dbReference type="InterPro" id="IPR003594">
    <property type="entry name" value="HATPase_dom"/>
</dbReference>
<dbReference type="Gene3D" id="1.10.287.130">
    <property type="match status" value="1"/>
</dbReference>
<evidence type="ECO:0000256" key="8">
    <source>
        <dbReference type="ARBA" id="ARBA00022989"/>
    </source>
</evidence>
<keyword evidence="10 11" id="KW-0472">Membrane</keyword>
<dbReference type="PANTHER" id="PTHR45436">
    <property type="entry name" value="SENSOR HISTIDINE KINASE YKOH"/>
    <property type="match status" value="1"/>
</dbReference>
<evidence type="ECO:0000256" key="9">
    <source>
        <dbReference type="ARBA" id="ARBA00023012"/>
    </source>
</evidence>
<keyword evidence="8 11" id="KW-1133">Transmembrane helix</keyword>
<comment type="catalytic activity">
    <reaction evidence="1">
        <text>ATP + protein L-histidine = ADP + protein N-phospho-L-histidine.</text>
        <dbReference type="EC" id="2.7.13.3"/>
    </reaction>
</comment>
<accession>A0A3A1P7B5</accession>
<feature type="transmembrane region" description="Helical" evidence="11">
    <location>
        <begin position="15"/>
        <end position="34"/>
    </location>
</feature>
<keyword evidence="6 11" id="KW-0812">Transmembrane</keyword>
<proteinExistence type="predicted"/>
<dbReference type="Gene3D" id="3.30.565.10">
    <property type="entry name" value="Histidine kinase-like ATPase, C-terminal domain"/>
    <property type="match status" value="1"/>
</dbReference>
<keyword evidence="15" id="KW-1185">Reference proteome</keyword>